<dbReference type="InterPro" id="IPR003721">
    <property type="entry name" value="Pantoate_ligase"/>
</dbReference>
<gene>
    <name evidence="8" type="primary">panC</name>
    <name evidence="9" type="ORF">EDD54_1194</name>
</gene>
<comment type="function">
    <text evidence="8">Catalyzes the condensation of pantoate with beta-alanine in an ATP-dependent reaction via a pantoyl-adenylate intermediate.</text>
</comment>
<feature type="binding site" evidence="8">
    <location>
        <begin position="184"/>
        <end position="187"/>
    </location>
    <ligand>
        <name>ATP</name>
        <dbReference type="ChEBI" id="CHEBI:30616"/>
    </ligand>
</feature>
<feature type="binding site" evidence="8">
    <location>
        <position position="61"/>
    </location>
    <ligand>
        <name>(R)-pantoate</name>
        <dbReference type="ChEBI" id="CHEBI:15980"/>
    </ligand>
</feature>
<dbReference type="Gene3D" id="3.40.50.620">
    <property type="entry name" value="HUPs"/>
    <property type="match status" value="1"/>
</dbReference>
<dbReference type="Proteomes" id="UP000294547">
    <property type="component" value="Unassembled WGS sequence"/>
</dbReference>
<accession>A0A4R6RKX4</accession>
<comment type="pathway">
    <text evidence="1 8">Cofactor biosynthesis; (R)-pantothenate biosynthesis; (R)-pantothenate from (R)-pantoate and beta-alanine: step 1/1.</text>
</comment>
<dbReference type="Gene3D" id="3.30.1300.10">
    <property type="entry name" value="Pantoate-beta-alanine ligase, C-terminal domain"/>
    <property type="match status" value="1"/>
</dbReference>
<dbReference type="NCBIfam" id="TIGR00018">
    <property type="entry name" value="panC"/>
    <property type="match status" value="1"/>
</dbReference>
<feature type="binding site" evidence="8">
    <location>
        <begin position="147"/>
        <end position="150"/>
    </location>
    <ligand>
        <name>ATP</name>
        <dbReference type="ChEBI" id="CHEBI:30616"/>
    </ligand>
</feature>
<sequence>MQVIDTIAGLRAAIAAHRRAGRTVGFVPTMGYLHQGHTTLVDRARAETDVVVTSIFVNPLQFAPTEDLARYPRDLPRDCALLEAHRCDIVFAPAVEEMYPRPMETIVDVTALSGLLEGERRPGHFRGVATVVAKLFAIVQPDRAYFGEKDYQQLLLIRRMVADLSMPIAIVGVPTVREDDGLACSSRNVFLGPAERAVAVVLSRSLADAEAAVADGVVDGRALERRVRAFVEAEPLAAPDLIAVRDADTLLAYDAAEPPRAVVVLLAVRFGRTRLLDQRVIPVRPASEGARP</sequence>
<dbReference type="AlphaFoldDB" id="A0A4R6RKX4"/>
<comment type="subunit">
    <text evidence="8">Homodimer.</text>
</comment>
<dbReference type="FunFam" id="3.40.50.620:FF:000013">
    <property type="entry name" value="Pantothenate synthetase"/>
    <property type="match status" value="1"/>
</dbReference>
<dbReference type="GO" id="GO:0005524">
    <property type="term" value="F:ATP binding"/>
    <property type="evidence" value="ECO:0007669"/>
    <property type="project" value="UniProtKB-KW"/>
</dbReference>
<dbReference type="OrthoDB" id="9773087at2"/>
<feature type="binding site" evidence="8">
    <location>
        <position position="153"/>
    </location>
    <ligand>
        <name>(R)-pantoate</name>
        <dbReference type="ChEBI" id="CHEBI:15980"/>
    </ligand>
</feature>
<evidence type="ECO:0000256" key="2">
    <source>
        <dbReference type="ARBA" id="ARBA00009256"/>
    </source>
</evidence>
<dbReference type="InterPro" id="IPR042176">
    <property type="entry name" value="Pantoate_ligase_C"/>
</dbReference>
<proteinExistence type="inferred from homology"/>
<feature type="binding site" evidence="8">
    <location>
        <position position="176"/>
    </location>
    <ligand>
        <name>ATP</name>
        <dbReference type="ChEBI" id="CHEBI:30616"/>
    </ligand>
</feature>
<dbReference type="InterPro" id="IPR014729">
    <property type="entry name" value="Rossmann-like_a/b/a_fold"/>
</dbReference>
<dbReference type="SUPFAM" id="SSF52374">
    <property type="entry name" value="Nucleotidylyl transferase"/>
    <property type="match status" value="1"/>
</dbReference>
<evidence type="ECO:0000313" key="10">
    <source>
        <dbReference type="Proteomes" id="UP000294547"/>
    </source>
</evidence>
<organism evidence="9 10">
    <name type="scientific">Oharaeibacter diazotrophicus</name>
    <dbReference type="NCBI Taxonomy" id="1920512"/>
    <lineage>
        <taxon>Bacteria</taxon>
        <taxon>Pseudomonadati</taxon>
        <taxon>Pseudomonadota</taxon>
        <taxon>Alphaproteobacteria</taxon>
        <taxon>Hyphomicrobiales</taxon>
        <taxon>Pleomorphomonadaceae</taxon>
        <taxon>Oharaeibacter</taxon>
    </lineage>
</organism>
<dbReference type="UniPathway" id="UPA00028">
    <property type="reaction ID" value="UER00005"/>
</dbReference>
<dbReference type="PANTHER" id="PTHR21299">
    <property type="entry name" value="CYTIDYLATE KINASE/PANTOATE-BETA-ALANINE LIGASE"/>
    <property type="match status" value="1"/>
</dbReference>
<feature type="binding site" evidence="8">
    <location>
        <position position="61"/>
    </location>
    <ligand>
        <name>beta-alanine</name>
        <dbReference type="ChEBI" id="CHEBI:57966"/>
    </ligand>
</feature>
<keyword evidence="4 8" id="KW-0566">Pantothenate biosynthesis</keyword>
<dbReference type="RefSeq" id="WP_126535664.1">
    <property type="nucleotide sequence ID" value="NZ_BSPM01000008.1"/>
</dbReference>
<protein>
    <recommendedName>
        <fullName evidence="8">Pantothenate synthetase</fullName>
        <shortName evidence="8">PS</shortName>
        <ecNumber evidence="8">6.3.2.1</ecNumber>
    </recommendedName>
    <alternativeName>
        <fullName evidence="8">Pantoate--beta-alanine ligase</fullName>
    </alternativeName>
    <alternativeName>
        <fullName evidence="8">Pantoate-activating enzyme</fullName>
    </alternativeName>
</protein>
<keyword evidence="3 8" id="KW-0436">Ligase</keyword>
<comment type="miscellaneous">
    <text evidence="8">The reaction proceeds by a bi uni uni bi ping pong mechanism.</text>
</comment>
<dbReference type="HAMAP" id="MF_00158">
    <property type="entry name" value="PanC"/>
    <property type="match status" value="1"/>
</dbReference>
<comment type="subcellular location">
    <subcellularLocation>
        <location evidence="8">Cytoplasm</location>
    </subcellularLocation>
</comment>
<evidence type="ECO:0000313" key="9">
    <source>
        <dbReference type="EMBL" id="TDP87301.1"/>
    </source>
</evidence>
<feature type="binding site" evidence="8">
    <location>
        <begin position="30"/>
        <end position="37"/>
    </location>
    <ligand>
        <name>ATP</name>
        <dbReference type="ChEBI" id="CHEBI:30616"/>
    </ligand>
</feature>
<evidence type="ECO:0000256" key="3">
    <source>
        <dbReference type="ARBA" id="ARBA00022598"/>
    </source>
</evidence>
<keyword evidence="5 8" id="KW-0547">Nucleotide-binding</keyword>
<dbReference type="EMBL" id="SNXY01000006">
    <property type="protein sequence ID" value="TDP87301.1"/>
    <property type="molecule type" value="Genomic_DNA"/>
</dbReference>
<evidence type="ECO:0000256" key="7">
    <source>
        <dbReference type="ARBA" id="ARBA00048258"/>
    </source>
</evidence>
<evidence type="ECO:0000256" key="8">
    <source>
        <dbReference type="HAMAP-Rule" id="MF_00158"/>
    </source>
</evidence>
<dbReference type="EC" id="6.3.2.1" evidence="8"/>
<dbReference type="GO" id="GO:0015940">
    <property type="term" value="P:pantothenate biosynthetic process"/>
    <property type="evidence" value="ECO:0007669"/>
    <property type="project" value="UniProtKB-UniRule"/>
</dbReference>
<keyword evidence="8" id="KW-0963">Cytoplasm</keyword>
<feature type="active site" description="Proton donor" evidence="8">
    <location>
        <position position="37"/>
    </location>
</feature>
<dbReference type="PANTHER" id="PTHR21299:SF1">
    <property type="entry name" value="PANTOATE--BETA-ALANINE LIGASE"/>
    <property type="match status" value="1"/>
</dbReference>
<evidence type="ECO:0000256" key="6">
    <source>
        <dbReference type="ARBA" id="ARBA00022840"/>
    </source>
</evidence>
<evidence type="ECO:0000256" key="1">
    <source>
        <dbReference type="ARBA" id="ARBA00004990"/>
    </source>
</evidence>
<dbReference type="Pfam" id="PF02569">
    <property type="entry name" value="Pantoate_ligase"/>
    <property type="match status" value="1"/>
</dbReference>
<keyword evidence="10" id="KW-1185">Reference proteome</keyword>
<dbReference type="CDD" id="cd00560">
    <property type="entry name" value="PanC"/>
    <property type="match status" value="1"/>
</dbReference>
<evidence type="ECO:0000256" key="5">
    <source>
        <dbReference type="ARBA" id="ARBA00022741"/>
    </source>
</evidence>
<reference evidence="9 10" key="1">
    <citation type="submission" date="2019-03" db="EMBL/GenBank/DDBJ databases">
        <title>Genomic Encyclopedia of Type Strains, Phase IV (KMG-IV): sequencing the most valuable type-strain genomes for metagenomic binning, comparative biology and taxonomic classification.</title>
        <authorList>
            <person name="Goeker M."/>
        </authorList>
    </citation>
    <scope>NUCLEOTIDE SEQUENCE [LARGE SCALE GENOMIC DNA]</scope>
    <source>
        <strain evidence="9 10">DSM 102969</strain>
    </source>
</reference>
<keyword evidence="6 8" id="KW-0067">ATP-binding</keyword>
<name>A0A4R6RKX4_9HYPH</name>
<dbReference type="GO" id="GO:0005829">
    <property type="term" value="C:cytosol"/>
    <property type="evidence" value="ECO:0007669"/>
    <property type="project" value="TreeGrafter"/>
</dbReference>
<evidence type="ECO:0000256" key="4">
    <source>
        <dbReference type="ARBA" id="ARBA00022655"/>
    </source>
</evidence>
<dbReference type="GO" id="GO:0004592">
    <property type="term" value="F:pantoate-beta-alanine ligase activity"/>
    <property type="evidence" value="ECO:0007669"/>
    <property type="project" value="UniProtKB-UniRule"/>
</dbReference>
<comment type="similarity">
    <text evidence="2 8">Belongs to the pantothenate synthetase family.</text>
</comment>
<comment type="caution">
    <text evidence="9">The sequence shown here is derived from an EMBL/GenBank/DDBJ whole genome shotgun (WGS) entry which is preliminary data.</text>
</comment>
<comment type="catalytic activity">
    <reaction evidence="7 8">
        <text>(R)-pantoate + beta-alanine + ATP = (R)-pantothenate + AMP + diphosphate + H(+)</text>
        <dbReference type="Rhea" id="RHEA:10912"/>
        <dbReference type="ChEBI" id="CHEBI:15378"/>
        <dbReference type="ChEBI" id="CHEBI:15980"/>
        <dbReference type="ChEBI" id="CHEBI:29032"/>
        <dbReference type="ChEBI" id="CHEBI:30616"/>
        <dbReference type="ChEBI" id="CHEBI:33019"/>
        <dbReference type="ChEBI" id="CHEBI:57966"/>
        <dbReference type="ChEBI" id="CHEBI:456215"/>
        <dbReference type="EC" id="6.3.2.1"/>
    </reaction>
</comment>